<dbReference type="OrthoDB" id="430293at2759"/>
<organism evidence="2 4">
    <name type="scientific">Phytophthora kernoviae</name>
    <dbReference type="NCBI Taxonomy" id="325452"/>
    <lineage>
        <taxon>Eukaryota</taxon>
        <taxon>Sar</taxon>
        <taxon>Stramenopiles</taxon>
        <taxon>Oomycota</taxon>
        <taxon>Peronosporomycetes</taxon>
        <taxon>Peronosporales</taxon>
        <taxon>Peronosporaceae</taxon>
        <taxon>Phytophthora</taxon>
    </lineage>
</organism>
<comment type="caution">
    <text evidence="2">The sequence shown here is derived from an EMBL/GenBank/DDBJ whole genome shotgun (WGS) entry which is preliminary data.</text>
</comment>
<accession>A0A3F2RFT1</accession>
<feature type="region of interest" description="Disordered" evidence="1">
    <location>
        <begin position="1"/>
        <end position="93"/>
    </location>
</feature>
<evidence type="ECO:0000256" key="1">
    <source>
        <dbReference type="SAM" id="MobiDB-lite"/>
    </source>
</evidence>
<feature type="compositionally biased region" description="Low complexity" evidence="1">
    <location>
        <begin position="70"/>
        <end position="79"/>
    </location>
</feature>
<evidence type="ECO:0000313" key="2">
    <source>
        <dbReference type="EMBL" id="RLN55878.1"/>
    </source>
</evidence>
<proteinExistence type="predicted"/>
<reference evidence="4 5" key="1">
    <citation type="submission" date="2018-07" db="EMBL/GenBank/DDBJ databases">
        <title>Genome sequencing of oomycete isolates from Chile give support for New Zealand origin for Phytophthora kernoviae and make available the first Nothophytophthora sp. genome.</title>
        <authorList>
            <person name="Studholme D.J."/>
            <person name="Sanfuentes E."/>
            <person name="Panda P."/>
            <person name="Hill R."/>
            <person name="Sambles C."/>
            <person name="Grant M."/>
            <person name="Williams N.M."/>
            <person name="Mcdougal R.L."/>
        </authorList>
    </citation>
    <scope>NUCLEOTIDE SEQUENCE [LARGE SCALE GENOMIC DNA]</scope>
    <source>
        <strain evidence="2">Chile6</strain>
        <strain evidence="3">Chile7</strain>
    </source>
</reference>
<evidence type="ECO:0000313" key="4">
    <source>
        <dbReference type="Proteomes" id="UP000277300"/>
    </source>
</evidence>
<feature type="compositionally biased region" description="Basic and acidic residues" evidence="1">
    <location>
        <begin position="44"/>
        <end position="53"/>
    </location>
</feature>
<dbReference type="EMBL" id="MBAD02000240">
    <property type="protein sequence ID" value="RLN70438.1"/>
    <property type="molecule type" value="Genomic_DNA"/>
</dbReference>
<sequence>MHLPRQRPSQTPTDLPRPSVARAQSTEIEASKVLPPQRPYVPSSDRRHLRADVDPYDAFNDYLPERPSKMKSSSGQSSMEARVQSGKFSSRGLYDLEEEKRKLREESLMQQKLMKHRSEPRNLSMGRPLAESELSINFESPHSSKARTSRHNAESFISDVSMAAEPVLLNGDELQRYGVSDDERKAKSSSSVCSSGDEIDITGKLHRLEEYSAYEVQDYRWNASFQVEGGALVALDSWQEWQHFFILSQWRYDQ</sequence>
<gene>
    <name evidence="3" type="ORF">BBJ29_006620</name>
    <name evidence="2" type="ORF">BBP00_00008289</name>
</gene>
<name>A0A3F2RFT1_9STRA</name>
<dbReference type="Proteomes" id="UP000284657">
    <property type="component" value="Unassembled WGS sequence"/>
</dbReference>
<dbReference type="EMBL" id="MBDO02000404">
    <property type="protein sequence ID" value="RLN55878.1"/>
    <property type="molecule type" value="Genomic_DNA"/>
</dbReference>
<evidence type="ECO:0000313" key="5">
    <source>
        <dbReference type="Proteomes" id="UP000284657"/>
    </source>
</evidence>
<protein>
    <submittedName>
        <fullName evidence="2">Uncharacterized protein</fullName>
    </submittedName>
</protein>
<dbReference type="AlphaFoldDB" id="A0A3F2RFT1"/>
<dbReference type="Proteomes" id="UP000277300">
    <property type="component" value="Unassembled WGS sequence"/>
</dbReference>
<evidence type="ECO:0000313" key="3">
    <source>
        <dbReference type="EMBL" id="RLN70438.1"/>
    </source>
</evidence>